<feature type="compositionally biased region" description="Polar residues" evidence="8">
    <location>
        <begin position="69"/>
        <end position="78"/>
    </location>
</feature>
<dbReference type="Pfam" id="PF00096">
    <property type="entry name" value="zf-C2H2"/>
    <property type="match status" value="2"/>
</dbReference>
<keyword evidence="5" id="KW-0862">Zinc</keyword>
<keyword evidence="2" id="KW-0479">Metal-binding</keyword>
<dbReference type="PANTHER" id="PTHR40626">
    <property type="entry name" value="MIP31509P"/>
    <property type="match status" value="1"/>
</dbReference>
<evidence type="ECO:0000259" key="9">
    <source>
        <dbReference type="PROSITE" id="PS50157"/>
    </source>
</evidence>
<dbReference type="Proteomes" id="UP000177622">
    <property type="component" value="Unassembled WGS sequence"/>
</dbReference>
<keyword evidence="4 7" id="KW-0863">Zinc-finger</keyword>
<dbReference type="InterPro" id="IPR036236">
    <property type="entry name" value="Znf_C2H2_sf"/>
</dbReference>
<comment type="caution">
    <text evidence="10">The sequence shown here is derived from an EMBL/GenBank/DDBJ whole genome shotgun (WGS) entry which is preliminary data.</text>
</comment>
<reference evidence="10 11" key="1">
    <citation type="journal article" date="2016" name="Sci. Rep.">
        <title>Penicillium arizonense, a new, genome sequenced fungal species, reveals a high chemical diversity in secreted metabolites.</title>
        <authorList>
            <person name="Grijseels S."/>
            <person name="Nielsen J.C."/>
            <person name="Randelovic M."/>
            <person name="Nielsen J."/>
            <person name="Nielsen K.F."/>
            <person name="Workman M."/>
            <person name="Frisvad J.C."/>
        </authorList>
    </citation>
    <scope>NUCLEOTIDE SEQUENCE [LARGE SCALE GENOMIC DNA]</scope>
    <source>
        <strain evidence="10 11">CBS 141311</strain>
    </source>
</reference>
<proteinExistence type="predicted"/>
<dbReference type="GO" id="GO:0000785">
    <property type="term" value="C:chromatin"/>
    <property type="evidence" value="ECO:0007669"/>
    <property type="project" value="TreeGrafter"/>
</dbReference>
<gene>
    <name evidence="10" type="ORF">PENARI_c017G01305</name>
</gene>
<dbReference type="PROSITE" id="PS00028">
    <property type="entry name" value="ZINC_FINGER_C2H2_1"/>
    <property type="match status" value="2"/>
</dbReference>
<keyword evidence="11" id="KW-1185">Reference proteome</keyword>
<dbReference type="SUPFAM" id="SSF57667">
    <property type="entry name" value="beta-beta-alpha zinc fingers"/>
    <property type="match status" value="1"/>
</dbReference>
<evidence type="ECO:0000256" key="4">
    <source>
        <dbReference type="ARBA" id="ARBA00022771"/>
    </source>
</evidence>
<feature type="region of interest" description="Disordered" evidence="8">
    <location>
        <begin position="228"/>
        <end position="256"/>
    </location>
</feature>
<dbReference type="OrthoDB" id="1405595at2759"/>
<dbReference type="GeneID" id="34578978"/>
<dbReference type="GO" id="GO:0005634">
    <property type="term" value="C:nucleus"/>
    <property type="evidence" value="ECO:0007669"/>
    <property type="project" value="UniProtKB-SubCell"/>
</dbReference>
<dbReference type="SMART" id="SM00355">
    <property type="entry name" value="ZnF_C2H2"/>
    <property type="match status" value="2"/>
</dbReference>
<evidence type="ECO:0000313" key="10">
    <source>
        <dbReference type="EMBL" id="OGE50298.1"/>
    </source>
</evidence>
<protein>
    <recommendedName>
        <fullName evidence="9">C2H2-type domain-containing protein</fullName>
    </recommendedName>
</protein>
<dbReference type="RefSeq" id="XP_022485746.1">
    <property type="nucleotide sequence ID" value="XM_022634244.1"/>
</dbReference>
<dbReference type="PANTHER" id="PTHR40626:SF11">
    <property type="entry name" value="ZINC FINGER PROTEIN YPR022C"/>
    <property type="match status" value="1"/>
</dbReference>
<keyword evidence="3" id="KW-0677">Repeat</keyword>
<dbReference type="Gene3D" id="3.30.160.60">
    <property type="entry name" value="Classic Zinc Finger"/>
    <property type="match status" value="2"/>
</dbReference>
<dbReference type="GO" id="GO:0000981">
    <property type="term" value="F:DNA-binding transcription factor activity, RNA polymerase II-specific"/>
    <property type="evidence" value="ECO:0007669"/>
    <property type="project" value="InterPro"/>
</dbReference>
<dbReference type="PROSITE" id="PS50157">
    <property type="entry name" value="ZINC_FINGER_C2H2_2"/>
    <property type="match status" value="2"/>
</dbReference>
<keyword evidence="6" id="KW-0539">Nucleus</keyword>
<dbReference type="GO" id="GO:0000978">
    <property type="term" value="F:RNA polymerase II cis-regulatory region sequence-specific DNA binding"/>
    <property type="evidence" value="ECO:0007669"/>
    <property type="project" value="InterPro"/>
</dbReference>
<feature type="region of interest" description="Disordered" evidence="8">
    <location>
        <begin position="59"/>
        <end position="90"/>
    </location>
</feature>
<dbReference type="InterPro" id="IPR013087">
    <property type="entry name" value="Znf_C2H2_type"/>
</dbReference>
<evidence type="ECO:0000313" key="11">
    <source>
        <dbReference type="Proteomes" id="UP000177622"/>
    </source>
</evidence>
<organism evidence="10 11">
    <name type="scientific">Penicillium arizonense</name>
    <dbReference type="NCBI Taxonomy" id="1835702"/>
    <lineage>
        <taxon>Eukaryota</taxon>
        <taxon>Fungi</taxon>
        <taxon>Dikarya</taxon>
        <taxon>Ascomycota</taxon>
        <taxon>Pezizomycotina</taxon>
        <taxon>Eurotiomycetes</taxon>
        <taxon>Eurotiomycetidae</taxon>
        <taxon>Eurotiales</taxon>
        <taxon>Aspergillaceae</taxon>
        <taxon>Penicillium</taxon>
    </lineage>
</organism>
<name>A0A1F5LAP8_PENAI</name>
<dbReference type="GO" id="GO:0008270">
    <property type="term" value="F:zinc ion binding"/>
    <property type="evidence" value="ECO:0007669"/>
    <property type="project" value="UniProtKB-KW"/>
</dbReference>
<evidence type="ECO:0000256" key="1">
    <source>
        <dbReference type="ARBA" id="ARBA00004123"/>
    </source>
</evidence>
<dbReference type="EMBL" id="LXJU01000017">
    <property type="protein sequence ID" value="OGE50298.1"/>
    <property type="molecule type" value="Genomic_DNA"/>
</dbReference>
<comment type="subcellular location">
    <subcellularLocation>
        <location evidence="1">Nucleus</location>
    </subcellularLocation>
</comment>
<evidence type="ECO:0000256" key="7">
    <source>
        <dbReference type="PROSITE-ProRule" id="PRU00042"/>
    </source>
</evidence>
<accession>A0A1F5LAP8</accession>
<evidence type="ECO:0000256" key="2">
    <source>
        <dbReference type="ARBA" id="ARBA00022723"/>
    </source>
</evidence>
<feature type="domain" description="C2H2-type" evidence="9">
    <location>
        <begin position="10"/>
        <end position="37"/>
    </location>
</feature>
<sequence length="573" mass="63968">MSASTKSTRFRCALCPKEFSRRENLARHARIHKQQKLHRCPICGKEFTRSDVRQRHEEIHKAQRLPSATLVSQRQTASPKDHGLASSHTSDLLHETRSAETHNVAGSAGSSSLNARPLPENDAHYGSSNDWTPIHPFNMDIDQTSELEAQVQTEHPLGWTNQCPNNTFDDDLLRWMQEPCLFEDMCFGDDIMSVLLESGSMPPFNAAPILAMDIDRDQTTVDHHNQSSATFVDSGEKMSRPASPPNEASEEDKWPYRWDPGSQAITAANLAEVMTTECPCDEEFWHAPTANRWRTLLGSASVPPARTYASAVSPFLGPLSLGSTSYNTSFDSILRQTSFPSSISHNSWTRHLILTTIQVQIFELSQQISMVSEAALDTEIWQVPGTQEVNAPANSTFLTTLEPEIQPHYAYLVTRCLSSRHPGSTLSLSEQEVCKALAERKELISKMLAAWEQAYASVPAPDVAVYETSRYFHTSSQVYHRLGRLTLYVPIVDLQNALGKSGTSEISPVVDMMHKILTNHPEDVGSILTHCLEAIRDLRVQPTLSSGEPKSRMTEPPEIITCFLSEVFVWTLL</sequence>
<evidence type="ECO:0000256" key="5">
    <source>
        <dbReference type="ARBA" id="ARBA00022833"/>
    </source>
</evidence>
<dbReference type="AlphaFoldDB" id="A0A1F5LAP8"/>
<evidence type="ECO:0000256" key="6">
    <source>
        <dbReference type="ARBA" id="ARBA00023242"/>
    </source>
</evidence>
<dbReference type="InterPro" id="IPR051059">
    <property type="entry name" value="VerF-like"/>
</dbReference>
<evidence type="ECO:0000256" key="8">
    <source>
        <dbReference type="SAM" id="MobiDB-lite"/>
    </source>
</evidence>
<feature type="domain" description="C2H2-type" evidence="9">
    <location>
        <begin position="38"/>
        <end position="65"/>
    </location>
</feature>
<evidence type="ECO:0000256" key="3">
    <source>
        <dbReference type="ARBA" id="ARBA00022737"/>
    </source>
</evidence>
<dbReference type="STRING" id="1835702.A0A1F5LAP8"/>